<feature type="domain" description="Peptidase M14" evidence="3">
    <location>
        <begin position="124"/>
        <end position="387"/>
    </location>
</feature>
<gene>
    <name evidence="4" type="ORF">ADIS_0826</name>
</gene>
<name>R7ZX57_9BACT</name>
<protein>
    <submittedName>
        <fullName evidence="4">Zinc carboxypeptidase domain protein</fullName>
    </submittedName>
</protein>
<dbReference type="InterPro" id="IPR050821">
    <property type="entry name" value="Cytosolic_carboxypeptidase"/>
</dbReference>
<evidence type="ECO:0000259" key="3">
    <source>
        <dbReference type="PROSITE" id="PS52035"/>
    </source>
</evidence>
<dbReference type="Pfam" id="PF00246">
    <property type="entry name" value="Peptidase_M14"/>
    <property type="match status" value="1"/>
</dbReference>
<keyword evidence="4" id="KW-0378">Hydrolase</keyword>
<dbReference type="Gene3D" id="3.40.630.10">
    <property type="entry name" value="Zn peptidases"/>
    <property type="match status" value="1"/>
</dbReference>
<reference evidence="4 5" key="1">
    <citation type="submission" date="2013-02" db="EMBL/GenBank/DDBJ databases">
        <title>A novel strain isolated from Lonar lake, Maharashtra, India.</title>
        <authorList>
            <person name="Singh A."/>
        </authorList>
    </citation>
    <scope>NUCLEOTIDE SEQUENCE [LARGE SCALE GENOMIC DNA]</scope>
    <source>
        <strain evidence="4 5">AK24</strain>
    </source>
</reference>
<keyword evidence="4" id="KW-0121">Carboxypeptidase</keyword>
<evidence type="ECO:0000313" key="5">
    <source>
        <dbReference type="Proteomes" id="UP000013909"/>
    </source>
</evidence>
<dbReference type="SUPFAM" id="SSF53187">
    <property type="entry name" value="Zn-dependent exopeptidases"/>
    <property type="match status" value="1"/>
</dbReference>
<comment type="similarity">
    <text evidence="2">Belongs to the peptidase M14 family.</text>
</comment>
<comment type="caution">
    <text evidence="4">The sequence shown here is derived from an EMBL/GenBank/DDBJ whole genome shotgun (WGS) entry which is preliminary data.</text>
</comment>
<keyword evidence="4" id="KW-0645">Protease</keyword>
<dbReference type="GO" id="GO:0004181">
    <property type="term" value="F:metallocarboxypeptidase activity"/>
    <property type="evidence" value="ECO:0007669"/>
    <property type="project" value="InterPro"/>
</dbReference>
<proteinExistence type="inferred from homology"/>
<dbReference type="PANTHER" id="PTHR12756">
    <property type="entry name" value="CYTOSOLIC CARBOXYPEPTIDASE"/>
    <property type="match status" value="1"/>
</dbReference>
<evidence type="ECO:0000313" key="4">
    <source>
        <dbReference type="EMBL" id="EON78652.1"/>
    </source>
</evidence>
<dbReference type="PROSITE" id="PS52035">
    <property type="entry name" value="PEPTIDASE_M14"/>
    <property type="match status" value="1"/>
</dbReference>
<dbReference type="InterPro" id="IPR000834">
    <property type="entry name" value="Peptidase_M14"/>
</dbReference>
<dbReference type="EMBL" id="AQHR01000025">
    <property type="protein sequence ID" value="EON78652.1"/>
    <property type="molecule type" value="Genomic_DNA"/>
</dbReference>
<feature type="active site" description="Proton donor/acceptor" evidence="2">
    <location>
        <position position="361"/>
    </location>
</feature>
<sequence>MGQGQRELTSVSSPHAATLGIDADFPGGNVRVEQIIADTVYFGPDLRDTSGEWFYWNFRALSSIPKTWYFKATKSNLMTGLGAAYSLDGGETWHWLDRNDHLSDRLFSFTFDRADQAVRFSMGMPYTQRDLARFLTGFQGDHRIALDELCISERGRSVEKLAIGSRSASPSYNVLVTARAHACEMMGNYVMEGMISALLSETPEMKALAEQVSFWFIPFLDKDGVEDGDQGKNRIPRDHNRDYSGESIYASTRSLREQVPKWVGYVPWVGIDLHNPWIKGENNEWIYFVGNANPAISSEQERLVEILAKGHRGPMKFTENEGFLPFGVAWNTGSNYDQGASFGQWAAGFHGRGLKMVTTLEFPYALNHGQMVTTEGAHAFGVDLMYALGEYLDIGK</sequence>
<dbReference type="GO" id="GO:0006508">
    <property type="term" value="P:proteolysis"/>
    <property type="evidence" value="ECO:0007669"/>
    <property type="project" value="InterPro"/>
</dbReference>
<accession>R7ZX57</accession>
<dbReference type="STRING" id="1232681.ADIS_0826"/>
<keyword evidence="5" id="KW-1185">Reference proteome</keyword>
<dbReference type="PANTHER" id="PTHR12756:SF45">
    <property type="entry name" value="CYTOSOLIC CARBOXYPEPTIDASE NNA1"/>
    <property type="match status" value="1"/>
</dbReference>
<evidence type="ECO:0000256" key="2">
    <source>
        <dbReference type="PROSITE-ProRule" id="PRU01379"/>
    </source>
</evidence>
<comment type="cofactor">
    <cofactor evidence="1">
        <name>Zn(2+)</name>
        <dbReference type="ChEBI" id="CHEBI:29105"/>
    </cofactor>
</comment>
<dbReference type="AlphaFoldDB" id="R7ZX57"/>
<organism evidence="4 5">
    <name type="scientific">Lunatimonas lonarensis</name>
    <dbReference type="NCBI Taxonomy" id="1232681"/>
    <lineage>
        <taxon>Bacteria</taxon>
        <taxon>Pseudomonadati</taxon>
        <taxon>Bacteroidota</taxon>
        <taxon>Cytophagia</taxon>
        <taxon>Cytophagales</taxon>
        <taxon>Cyclobacteriaceae</taxon>
    </lineage>
</organism>
<dbReference type="Proteomes" id="UP000013909">
    <property type="component" value="Unassembled WGS sequence"/>
</dbReference>
<dbReference type="GO" id="GO:0008270">
    <property type="term" value="F:zinc ion binding"/>
    <property type="evidence" value="ECO:0007669"/>
    <property type="project" value="InterPro"/>
</dbReference>
<evidence type="ECO:0000256" key="1">
    <source>
        <dbReference type="ARBA" id="ARBA00001947"/>
    </source>
</evidence>